<feature type="compositionally biased region" description="Basic and acidic residues" evidence="8">
    <location>
        <begin position="937"/>
        <end position="948"/>
    </location>
</feature>
<reference evidence="10 11" key="2">
    <citation type="journal article" date="2010" name="Nucleic Acids Res.">
        <title>BeetleBase in 2010: revisions to provide comprehensive genomic information for Tribolium castaneum.</title>
        <authorList>
            <person name="Kim H.S."/>
            <person name="Murphy T."/>
            <person name="Xia J."/>
            <person name="Caragea D."/>
            <person name="Park Y."/>
            <person name="Beeman R.W."/>
            <person name="Lorenzen M.D."/>
            <person name="Butcher S."/>
            <person name="Manak J.R."/>
            <person name="Brown S.J."/>
        </authorList>
    </citation>
    <scope>GENOME REANNOTATION</scope>
    <source>
        <strain evidence="10 11">Georgia GA2</strain>
    </source>
</reference>
<feature type="region of interest" description="Disordered" evidence="8">
    <location>
        <begin position="1075"/>
        <end position="1094"/>
    </location>
</feature>
<sequence length="1829" mass="206016">MSQIRPMVPRLQHFEDALQKTGWGLYYKFLVGFASANLFTNGFVLLCVNFALPLSACDTILTRDDVVSIYVCFNFGKAVGGFLLCSVSDNTGKRCMISKSLIIIFGSCFISAFSHNMYTLYLAVFFLGSGLQANIASVKIYLAEILPAERRGFYIVLPDIFWTVGYFSTAAFLYYFGALNSAITEHQGMDMRLTSWRIIFAIGGGLCITMGCTSALLEMSPRYLLFKRRIITATLILKQFYAINRSKYSETFDVQSQQLVDLISDYNINIDPEPVGLIQQMNLIIKVMLRMLRIMLQRPFLKVALVIAVTKLPTLFGLPGTIIYLAQIVDGKTGTVTGGNLIHLSLIFHGLTMCSFTSAILGYVNNVPLLATCSSFFIIGLTLVESTLFVVVIENFPTAVRSRRKYDKTKLPTPPPDPTEKESEKDDFLAYLDSLQKSNLYSRSTSTFTPIIATEDAFDHLEKLYKLMEQMLELREQNARLHRRVRDLEHLNNLEKMRKELDVGDDCPELDKDTAFAETILESILSETKSPKQKISAPSRLRQSISRKGRTRSGSVTVAGLEQEVRGDRRASTCVDSRAKPAKVSKWTKVKAAFKWEKAAPNVSDAKSQDSGIGGMVPVEVARYLRVPSCDDHGHSPVDSGAAEASTPASLSTASSTEDFHRHDQRSPCEDFRSSDDEHSHNYIPHSKEGSQKSHKSHKTPWAKMKDIIQTRNSFKKKHRLSAHSDDIQIDVELCSDNEDNVFEDEEKKSPKNYARMDSNDLPPEVVARYQQAIAEDSDLKKVSKWTRVKKAFLPPPDSVQDTVEDEIQRNYKQLQKKLSLEFQEKLTEWERMKQSSPGTSNPSSSCGYIEETKDSAFMKKMEEWQKIKSQPSVKRSIQMTSEENLPPEFRKKLQEWEKMRKLSCPKKKLSEVPRWKSLSAPKSETSPTIEYPPLSEDFRKKLEEWKQIKSGATPEAKSSPKLTRKESSPKHSKKHKDPHDKELQWFEKELGKIEKEKQRLERERQKFLEREESLSKLRSSVLGGLKKEVLIHTPSGFYRFEGISRKFTQKLYEWEKAQGIGPESSTFALLNSSLNRKTSPKHKTPDGTPPLVRSKSADSIAISALNLTCPLMSHQPSSLSLNDVEELEKEVLAESKSSSLQFVEDEPEALIVEVEDIVEETAAPLPTYSQRIQQPVYQREELKTMCEGETCAAPKVRRSESAKAQNNYNLIEEIFSILKNLIENELEIQRTQELMSEQETKANSDLIRLKMFDESQKAMSGRLNDKIQRLQEANSSVFASITRDESEMRQVVETLETVQDLSSEINQLTERLDSELTNRNVYEAFRECGARSLNPIIETAKDIKTKILELRRRLSYICAASDLTAPRRKFSKKLVKKSTSNESNTGSEGRLYVKSDTCNTQSQGAIKKRIRYRQKSQQNRNLADTDDEEDEVQKNTHKKLTRTRSVSESSGAKKETVVVDESIIQKVVVPTQTNFLDISSLDEEAKPSDSPVTVFVKTTRKLFTPLVESGLSREPDETKDNSSERSSTPVTHLPPVSPAPQRKLLKDISPSIRIMMDKYNQKISESPATKSGKSSGSASPVAWRSPTAERRVKAQTERYQEELKKSTPVQKSASASFLHRQLPTPKTAPSAIAKSSSVATFAKNEHLEAKRLSAELRLQKLQKAKEEFLNSGPTSAPPQVSEEAIKFPARNRLSQISVDSESSYDSACGTLIKSASAGMINVDALVYRQIDPEVHGGGYVSLPRSTKKQKGLLGGKFGFSNIASKFRKVKMRKGKEKMNAVSTLCRQSLVVDIQPQLAEGKGGEEGKETSPGTSRSNSWIKKPKFFKK</sequence>
<feature type="region of interest" description="Disordered" evidence="8">
    <location>
        <begin position="1797"/>
        <end position="1829"/>
    </location>
</feature>
<feature type="region of interest" description="Disordered" evidence="8">
    <location>
        <begin position="1412"/>
        <end position="1456"/>
    </location>
</feature>
<organism evidence="10 11">
    <name type="scientific">Tribolium castaneum</name>
    <name type="common">Red flour beetle</name>
    <dbReference type="NCBI Taxonomy" id="7070"/>
    <lineage>
        <taxon>Eukaryota</taxon>
        <taxon>Metazoa</taxon>
        <taxon>Ecdysozoa</taxon>
        <taxon>Arthropoda</taxon>
        <taxon>Hexapoda</taxon>
        <taxon>Insecta</taxon>
        <taxon>Pterygota</taxon>
        <taxon>Neoptera</taxon>
        <taxon>Endopterygota</taxon>
        <taxon>Coleoptera</taxon>
        <taxon>Polyphaga</taxon>
        <taxon>Cucujiformia</taxon>
        <taxon>Tenebrionidae</taxon>
        <taxon>Tenebrionidae incertae sedis</taxon>
        <taxon>Tribolium</taxon>
    </lineage>
</organism>
<dbReference type="InterPro" id="IPR036259">
    <property type="entry name" value="MFS_trans_sf"/>
</dbReference>
<feature type="compositionally biased region" description="Basic and acidic residues" evidence="8">
    <location>
        <begin position="1588"/>
        <end position="1606"/>
    </location>
</feature>
<feature type="region of interest" description="Disordered" evidence="8">
    <location>
        <begin position="1508"/>
        <end position="1545"/>
    </location>
</feature>
<evidence type="ECO:0000256" key="1">
    <source>
        <dbReference type="ARBA" id="ARBA00004141"/>
    </source>
</evidence>
<evidence type="ECO:0000256" key="8">
    <source>
        <dbReference type="SAM" id="MobiDB-lite"/>
    </source>
</evidence>
<feature type="coiled-coil region" evidence="7">
    <location>
        <begin position="984"/>
        <end position="1018"/>
    </location>
</feature>
<feature type="region of interest" description="Disordered" evidence="8">
    <location>
        <begin position="1564"/>
        <end position="1632"/>
    </location>
</feature>
<feature type="compositionally biased region" description="Low complexity" evidence="8">
    <location>
        <begin position="836"/>
        <end position="846"/>
    </location>
</feature>
<keyword evidence="6 9" id="KW-0472">Membrane</keyword>
<accession>A0A139WAZ5</accession>
<dbReference type="Gene3D" id="1.20.1250.20">
    <property type="entry name" value="MFS general substrate transporter like domains"/>
    <property type="match status" value="1"/>
</dbReference>
<feature type="coiled-coil region" evidence="7">
    <location>
        <begin position="1292"/>
        <end position="1319"/>
    </location>
</feature>
<feature type="transmembrane region" description="Helical" evidence="9">
    <location>
        <begin position="196"/>
        <end position="219"/>
    </location>
</feature>
<dbReference type="InterPro" id="IPR005828">
    <property type="entry name" value="MFS_sugar_transport-like"/>
</dbReference>
<evidence type="ECO:0000256" key="3">
    <source>
        <dbReference type="ARBA" id="ARBA00022448"/>
    </source>
</evidence>
<dbReference type="EMBL" id="KQ971379">
    <property type="protein sequence ID" value="KYB25087.1"/>
    <property type="molecule type" value="Genomic_DNA"/>
</dbReference>
<feature type="transmembrane region" description="Helical" evidence="9">
    <location>
        <begin position="120"/>
        <end position="142"/>
    </location>
</feature>
<dbReference type="PANTHER" id="PTHR23511:SF5">
    <property type="entry name" value="MAJOR FACILITATOR-TYPE TRANSPORTER HXNZ-RELATED"/>
    <property type="match status" value="1"/>
</dbReference>
<feature type="compositionally biased region" description="Low complexity" evidence="8">
    <location>
        <begin position="1567"/>
        <end position="1581"/>
    </location>
</feature>
<dbReference type="OMA" id="SIRIMMD"/>
<dbReference type="FunCoup" id="A0A139WAZ5">
    <property type="interactions" value="1"/>
</dbReference>
<feature type="compositionally biased region" description="Basic and acidic residues" evidence="8">
    <location>
        <begin position="1512"/>
        <end position="1524"/>
    </location>
</feature>
<feature type="region of interest" description="Disordered" evidence="8">
    <location>
        <begin position="630"/>
        <end position="705"/>
    </location>
</feature>
<keyword evidence="4 9" id="KW-0812">Transmembrane</keyword>
<dbReference type="PANTHER" id="PTHR23511">
    <property type="entry name" value="SYNAPTIC VESICLE GLYCOPROTEIN 2"/>
    <property type="match status" value="1"/>
</dbReference>
<feature type="region of interest" description="Disordered" evidence="8">
    <location>
        <begin position="1372"/>
        <end position="1396"/>
    </location>
</feature>
<evidence type="ECO:0000256" key="6">
    <source>
        <dbReference type="ARBA" id="ARBA00023136"/>
    </source>
</evidence>
<keyword evidence="3" id="KW-0813">Transport</keyword>
<feature type="compositionally biased region" description="Basic and acidic residues" evidence="8">
    <location>
        <begin position="658"/>
        <end position="692"/>
    </location>
</feature>
<keyword evidence="5 9" id="KW-1133">Transmembrane helix</keyword>
<evidence type="ECO:0000256" key="9">
    <source>
        <dbReference type="SAM" id="Phobius"/>
    </source>
</evidence>
<proteinExistence type="inferred from homology"/>
<feature type="transmembrane region" description="Helical" evidence="9">
    <location>
        <begin position="29"/>
        <end position="52"/>
    </location>
</feature>
<evidence type="ECO:0000256" key="4">
    <source>
        <dbReference type="ARBA" id="ARBA00022692"/>
    </source>
</evidence>
<feature type="region of interest" description="Disordered" evidence="8">
    <location>
        <begin position="528"/>
        <end position="556"/>
    </location>
</feature>
<dbReference type="Proteomes" id="UP000007266">
    <property type="component" value="Linkage group 10"/>
</dbReference>
<feature type="region of interest" description="Disordered" evidence="8">
    <location>
        <begin position="830"/>
        <end position="850"/>
    </location>
</feature>
<name>A0A139WAZ5_TRICA</name>
<gene>
    <name evidence="10" type="primary">AUGUSTUS-3.0.2_31375</name>
    <name evidence="10" type="ORF">TcasGA2_TC031375</name>
</gene>
<feature type="compositionally biased region" description="Polar residues" evidence="8">
    <location>
        <begin position="1378"/>
        <end position="1388"/>
    </location>
</feature>
<feature type="region of interest" description="Disordered" evidence="8">
    <location>
        <begin position="905"/>
        <end position="982"/>
    </location>
</feature>
<dbReference type="Pfam" id="PF00083">
    <property type="entry name" value="Sugar_tr"/>
    <property type="match status" value="1"/>
</dbReference>
<feature type="transmembrane region" description="Helical" evidence="9">
    <location>
        <begin position="346"/>
        <end position="364"/>
    </location>
</feature>
<protein>
    <recommendedName>
        <fullName evidence="12">Major facilitator superfamily (MFS) profile domain-containing protein</fullName>
    </recommendedName>
</protein>
<evidence type="ECO:0000256" key="7">
    <source>
        <dbReference type="SAM" id="Coils"/>
    </source>
</evidence>
<dbReference type="eggNOG" id="ENOG502SF5H">
    <property type="taxonomic scope" value="Eukaryota"/>
</dbReference>
<evidence type="ECO:0000313" key="10">
    <source>
        <dbReference type="EMBL" id="KYB25087.1"/>
    </source>
</evidence>
<feature type="transmembrane region" description="Helical" evidence="9">
    <location>
        <begin position="97"/>
        <end position="114"/>
    </location>
</feature>
<feature type="coiled-coil region" evidence="7">
    <location>
        <begin position="464"/>
        <end position="491"/>
    </location>
</feature>
<dbReference type="InParanoid" id="A0A139WAZ5"/>
<feature type="region of interest" description="Disordered" evidence="8">
    <location>
        <begin position="404"/>
        <end position="425"/>
    </location>
</feature>
<comment type="similarity">
    <text evidence="2">Belongs to the major facilitator superfamily.</text>
</comment>
<dbReference type="SUPFAM" id="SSF103473">
    <property type="entry name" value="MFS general substrate transporter"/>
    <property type="match status" value="1"/>
</dbReference>
<dbReference type="GO" id="GO:0016020">
    <property type="term" value="C:membrane"/>
    <property type="evidence" value="ECO:0000318"/>
    <property type="project" value="GO_Central"/>
</dbReference>
<keyword evidence="7" id="KW-0175">Coiled coil</keyword>
<dbReference type="GO" id="GO:0022857">
    <property type="term" value="F:transmembrane transporter activity"/>
    <property type="evidence" value="ECO:0007669"/>
    <property type="project" value="InterPro"/>
</dbReference>
<feature type="transmembrane region" description="Helical" evidence="9">
    <location>
        <begin position="300"/>
        <end position="326"/>
    </location>
</feature>
<evidence type="ECO:0008006" key="12">
    <source>
        <dbReference type="Google" id="ProtNLM"/>
    </source>
</evidence>
<evidence type="ECO:0000256" key="2">
    <source>
        <dbReference type="ARBA" id="ARBA00008335"/>
    </source>
</evidence>
<feature type="compositionally biased region" description="Polar residues" evidence="8">
    <location>
        <begin position="1811"/>
        <end position="1820"/>
    </location>
</feature>
<feature type="compositionally biased region" description="Low complexity" evidence="8">
    <location>
        <begin position="642"/>
        <end position="657"/>
    </location>
</feature>
<evidence type="ECO:0000313" key="11">
    <source>
        <dbReference type="Proteomes" id="UP000007266"/>
    </source>
</evidence>
<evidence type="ECO:0000256" key="5">
    <source>
        <dbReference type="ARBA" id="ARBA00022989"/>
    </source>
</evidence>
<comment type="subcellular location">
    <subcellularLocation>
        <location evidence="1">Membrane</location>
        <topology evidence="1">Multi-pass membrane protein</topology>
    </subcellularLocation>
</comment>
<reference evidence="10 11" key="1">
    <citation type="journal article" date="2008" name="Nature">
        <title>The genome of the model beetle and pest Tribolium castaneum.</title>
        <authorList>
            <consortium name="Tribolium Genome Sequencing Consortium"/>
            <person name="Richards S."/>
            <person name="Gibbs R.A."/>
            <person name="Weinstock G.M."/>
            <person name="Brown S.J."/>
            <person name="Denell R."/>
            <person name="Beeman R.W."/>
            <person name="Gibbs R."/>
            <person name="Beeman R.W."/>
            <person name="Brown S.J."/>
            <person name="Bucher G."/>
            <person name="Friedrich M."/>
            <person name="Grimmelikhuijzen C.J."/>
            <person name="Klingler M."/>
            <person name="Lorenzen M."/>
            <person name="Richards S."/>
            <person name="Roth S."/>
            <person name="Schroder R."/>
            <person name="Tautz D."/>
            <person name="Zdobnov E.M."/>
            <person name="Muzny D."/>
            <person name="Gibbs R.A."/>
            <person name="Weinstock G.M."/>
            <person name="Attaway T."/>
            <person name="Bell S."/>
            <person name="Buhay C.J."/>
            <person name="Chandrabose M.N."/>
            <person name="Chavez D."/>
            <person name="Clerk-Blankenburg K.P."/>
            <person name="Cree A."/>
            <person name="Dao M."/>
            <person name="Davis C."/>
            <person name="Chacko J."/>
            <person name="Dinh H."/>
            <person name="Dugan-Rocha S."/>
            <person name="Fowler G."/>
            <person name="Garner T.T."/>
            <person name="Garnes J."/>
            <person name="Gnirke A."/>
            <person name="Hawes A."/>
            <person name="Hernandez J."/>
            <person name="Hines S."/>
            <person name="Holder M."/>
            <person name="Hume J."/>
            <person name="Jhangiani S.N."/>
            <person name="Joshi V."/>
            <person name="Khan Z.M."/>
            <person name="Jackson L."/>
            <person name="Kovar C."/>
            <person name="Kowis A."/>
            <person name="Lee S."/>
            <person name="Lewis L.R."/>
            <person name="Margolis J."/>
            <person name="Morgan M."/>
            <person name="Nazareth L.V."/>
            <person name="Nguyen N."/>
            <person name="Okwuonu G."/>
            <person name="Parker D."/>
            <person name="Richards S."/>
            <person name="Ruiz S.J."/>
            <person name="Santibanez J."/>
            <person name="Savard J."/>
            <person name="Scherer S.E."/>
            <person name="Schneider B."/>
            <person name="Sodergren E."/>
            <person name="Tautz D."/>
            <person name="Vattahil S."/>
            <person name="Villasana D."/>
            <person name="White C.S."/>
            <person name="Wright R."/>
            <person name="Park Y."/>
            <person name="Beeman R.W."/>
            <person name="Lord J."/>
            <person name="Oppert B."/>
            <person name="Lorenzen M."/>
            <person name="Brown S."/>
            <person name="Wang L."/>
            <person name="Savard J."/>
            <person name="Tautz D."/>
            <person name="Richards S."/>
            <person name="Weinstock G."/>
            <person name="Gibbs R.A."/>
            <person name="Liu Y."/>
            <person name="Worley K."/>
            <person name="Weinstock G."/>
            <person name="Elsik C.G."/>
            <person name="Reese J.T."/>
            <person name="Elhaik E."/>
            <person name="Landan G."/>
            <person name="Graur D."/>
            <person name="Arensburger P."/>
            <person name="Atkinson P."/>
            <person name="Beeman R.W."/>
            <person name="Beidler J."/>
            <person name="Brown S.J."/>
            <person name="Demuth J.P."/>
            <person name="Drury D.W."/>
            <person name="Du Y.Z."/>
            <person name="Fujiwara H."/>
            <person name="Lorenzen M."/>
            <person name="Maselli V."/>
            <person name="Osanai M."/>
            <person name="Park Y."/>
            <person name="Robertson H.M."/>
            <person name="Tu Z."/>
            <person name="Wang J.J."/>
            <person name="Wang S."/>
            <person name="Richards S."/>
            <person name="Song H."/>
            <person name="Zhang L."/>
            <person name="Sodergren E."/>
            <person name="Werner D."/>
            <person name="Stanke M."/>
            <person name="Morgenstern B."/>
            <person name="Solovyev V."/>
            <person name="Kosarev P."/>
            <person name="Brown G."/>
            <person name="Chen H.C."/>
            <person name="Ermolaeva O."/>
            <person name="Hlavina W."/>
            <person name="Kapustin Y."/>
            <person name="Kiryutin B."/>
            <person name="Kitts P."/>
            <person name="Maglott D."/>
            <person name="Pruitt K."/>
            <person name="Sapojnikov V."/>
            <person name="Souvorov A."/>
            <person name="Mackey A.J."/>
            <person name="Waterhouse R.M."/>
            <person name="Wyder S."/>
            <person name="Zdobnov E.M."/>
            <person name="Zdobnov E.M."/>
            <person name="Wyder S."/>
            <person name="Kriventseva E.V."/>
            <person name="Kadowaki T."/>
            <person name="Bork P."/>
            <person name="Aranda M."/>
            <person name="Bao R."/>
            <person name="Beermann A."/>
            <person name="Berns N."/>
            <person name="Bolognesi R."/>
            <person name="Bonneton F."/>
            <person name="Bopp D."/>
            <person name="Brown S.J."/>
            <person name="Bucher G."/>
            <person name="Butts T."/>
            <person name="Chaumot A."/>
            <person name="Denell R.E."/>
            <person name="Ferrier D.E."/>
            <person name="Friedrich M."/>
            <person name="Gordon C.M."/>
            <person name="Jindra M."/>
            <person name="Klingler M."/>
            <person name="Lan Q."/>
            <person name="Lattorff H.M."/>
            <person name="Laudet V."/>
            <person name="von Levetsow C."/>
            <person name="Liu Z."/>
            <person name="Lutz R."/>
            <person name="Lynch J.A."/>
            <person name="da Fonseca R.N."/>
            <person name="Posnien N."/>
            <person name="Reuter R."/>
            <person name="Roth S."/>
            <person name="Savard J."/>
            <person name="Schinko J.B."/>
            <person name="Schmitt C."/>
            <person name="Schoppmeier M."/>
            <person name="Schroder R."/>
            <person name="Shippy T.D."/>
            <person name="Simonnet F."/>
            <person name="Marques-Souza H."/>
            <person name="Tautz D."/>
            <person name="Tomoyasu Y."/>
            <person name="Trauner J."/>
            <person name="Van der Zee M."/>
            <person name="Vervoort M."/>
            <person name="Wittkopp N."/>
            <person name="Wimmer E.A."/>
            <person name="Yang X."/>
            <person name="Jones A.K."/>
            <person name="Sattelle D.B."/>
            <person name="Ebert P.R."/>
            <person name="Nelson D."/>
            <person name="Scott J.G."/>
            <person name="Beeman R.W."/>
            <person name="Muthukrishnan S."/>
            <person name="Kramer K.J."/>
            <person name="Arakane Y."/>
            <person name="Beeman R.W."/>
            <person name="Zhu Q."/>
            <person name="Hogenkamp D."/>
            <person name="Dixit R."/>
            <person name="Oppert B."/>
            <person name="Jiang H."/>
            <person name="Zou Z."/>
            <person name="Marshall J."/>
            <person name="Elpidina E."/>
            <person name="Vinokurov K."/>
            <person name="Oppert C."/>
            <person name="Zou Z."/>
            <person name="Evans J."/>
            <person name="Lu Z."/>
            <person name="Zhao P."/>
            <person name="Sumathipala N."/>
            <person name="Altincicek B."/>
            <person name="Vilcinskas A."/>
            <person name="Williams M."/>
            <person name="Hultmark D."/>
            <person name="Hetru C."/>
            <person name="Jiang H."/>
            <person name="Grimmelikhuijzen C.J."/>
            <person name="Hauser F."/>
            <person name="Cazzamali G."/>
            <person name="Williamson M."/>
            <person name="Park Y."/>
            <person name="Li B."/>
            <person name="Tanaka Y."/>
            <person name="Predel R."/>
            <person name="Neupert S."/>
            <person name="Schachtner J."/>
            <person name="Verleyen P."/>
            <person name="Raible F."/>
            <person name="Bork P."/>
            <person name="Friedrich M."/>
            <person name="Walden K.K."/>
            <person name="Robertson H.M."/>
            <person name="Angeli S."/>
            <person name="Foret S."/>
            <person name="Bucher G."/>
            <person name="Schuetz S."/>
            <person name="Maleszka R."/>
            <person name="Wimmer E.A."/>
            <person name="Beeman R.W."/>
            <person name="Lorenzen M."/>
            <person name="Tomoyasu Y."/>
            <person name="Miller S.C."/>
            <person name="Grossmann D."/>
            <person name="Bucher G."/>
        </authorList>
    </citation>
    <scope>NUCLEOTIDE SEQUENCE [LARGE SCALE GENOMIC DNA]</scope>
    <source>
        <strain evidence="10 11">Georgia GA2</strain>
    </source>
</reference>
<feature type="transmembrane region" description="Helical" evidence="9">
    <location>
        <begin position="154"/>
        <end position="176"/>
    </location>
</feature>
<feature type="transmembrane region" description="Helical" evidence="9">
    <location>
        <begin position="376"/>
        <end position="393"/>
    </location>
</feature>
<feature type="transmembrane region" description="Helical" evidence="9">
    <location>
        <begin position="67"/>
        <end position="85"/>
    </location>
</feature>
<keyword evidence="11" id="KW-1185">Reference proteome</keyword>